<reference evidence="2" key="1">
    <citation type="submission" date="2025-08" db="UniProtKB">
        <authorList>
            <consortium name="RefSeq"/>
        </authorList>
    </citation>
    <scope>IDENTIFICATION</scope>
    <source>
        <tissue evidence="2">Muscle</tissue>
    </source>
</reference>
<gene>
    <name evidence="2" type="primary">LOC104958340</name>
</gene>
<keyword evidence="1" id="KW-1185">Reference proteome</keyword>
<evidence type="ECO:0000313" key="1">
    <source>
        <dbReference type="Proteomes" id="UP000504611"/>
    </source>
</evidence>
<sequence>MWFATLTTTPTRVALSHSSSADSISDVHGPGTDDTHNVSQWREVLPGEEVPFEFEAREKLRHRQTHELKLHQLVVRVCGWEQVKPVSVDKVGVFFRYAAPDRNSSSNTVGSPISRTNIIHPHVYAP</sequence>
<protein>
    <submittedName>
        <fullName evidence="2">Vacuolar protein sorting-associated protein 13D-like</fullName>
    </submittedName>
</protein>
<organism evidence="1 2">
    <name type="scientific">Notothenia coriiceps</name>
    <name type="common">black rockcod</name>
    <dbReference type="NCBI Taxonomy" id="8208"/>
    <lineage>
        <taxon>Eukaryota</taxon>
        <taxon>Metazoa</taxon>
        <taxon>Chordata</taxon>
        <taxon>Craniata</taxon>
        <taxon>Vertebrata</taxon>
        <taxon>Euteleostomi</taxon>
        <taxon>Actinopterygii</taxon>
        <taxon>Neopterygii</taxon>
        <taxon>Teleostei</taxon>
        <taxon>Neoteleostei</taxon>
        <taxon>Acanthomorphata</taxon>
        <taxon>Eupercaria</taxon>
        <taxon>Perciformes</taxon>
        <taxon>Notothenioidei</taxon>
        <taxon>Nototheniidae</taxon>
        <taxon>Notothenia</taxon>
    </lineage>
</organism>
<dbReference type="AlphaFoldDB" id="A0A6I9P9G5"/>
<accession>A0A6I9P9G5</accession>
<dbReference type="KEGG" id="ncc:104958340"/>
<dbReference type="Proteomes" id="UP000504611">
    <property type="component" value="Unplaced"/>
</dbReference>
<dbReference type="RefSeq" id="XP_010784360.1">
    <property type="nucleotide sequence ID" value="XM_010786058.1"/>
</dbReference>
<name>A0A6I9P9G5_9TELE</name>
<proteinExistence type="predicted"/>
<evidence type="ECO:0000313" key="2">
    <source>
        <dbReference type="RefSeq" id="XP_010784360.1"/>
    </source>
</evidence>
<dbReference type="OrthoDB" id="272810at2759"/>
<dbReference type="GeneID" id="104958340"/>